<dbReference type="InterPro" id="IPR023347">
    <property type="entry name" value="Lysozyme_dom_sf"/>
</dbReference>
<dbReference type="GO" id="GO:0031640">
    <property type="term" value="P:killing of cells of another organism"/>
    <property type="evidence" value="ECO:0007669"/>
    <property type="project" value="UniProtKB-KW"/>
</dbReference>
<dbReference type="STRING" id="2018661.A0A2A2JXF0"/>
<keyword evidence="3" id="KW-0081">Bacteriolytic enzyme</keyword>
<dbReference type="Pfam" id="PF00959">
    <property type="entry name" value="Phage_lysozyme"/>
    <property type="match status" value="1"/>
</dbReference>
<comment type="catalytic activity">
    <reaction evidence="1">
        <text>Hydrolysis of (1-&gt;4)-beta-linkages between N-acetylmuramic acid and N-acetyl-D-glucosamine residues in a peptidoglycan and between N-acetyl-D-glucosamine residues in chitodextrins.</text>
        <dbReference type="EC" id="3.2.1.17"/>
    </reaction>
</comment>
<keyword evidence="6" id="KW-0326">Glycosidase</keyword>
<evidence type="ECO:0000256" key="6">
    <source>
        <dbReference type="ARBA" id="ARBA00023295"/>
    </source>
</evidence>
<name>A0A2A2JXF0_9BILA</name>
<keyword evidence="4" id="KW-0378">Hydrolase</keyword>
<keyword evidence="5" id="KW-1035">Host cytoplasm</keyword>
<dbReference type="SUPFAM" id="SSF53955">
    <property type="entry name" value="Lysozyme-like"/>
    <property type="match status" value="1"/>
</dbReference>
<dbReference type="InterPro" id="IPR034690">
    <property type="entry name" value="Endolysin_T4_type"/>
</dbReference>
<dbReference type="Gene3D" id="1.10.530.40">
    <property type="match status" value="1"/>
</dbReference>
<evidence type="ECO:0000313" key="8">
    <source>
        <dbReference type="Proteomes" id="UP000218231"/>
    </source>
</evidence>
<evidence type="ECO:0008006" key="9">
    <source>
        <dbReference type="Google" id="ProtNLM"/>
    </source>
</evidence>
<evidence type="ECO:0000313" key="7">
    <source>
        <dbReference type="EMBL" id="PAV66395.1"/>
    </source>
</evidence>
<sequence length="142" mass="15347">MRNGLPIVKEFEGCKLQAYPDPATGGAPWTIAWGRTKGVKKGDTCTQAQADAWLNEEYDEFESAVIKALGGARTTDNQLGAMVCFAYNCGVANLKSSTLLRKHKAGDYAGAAKEFARWNKAAGKVMAGLTRRRAAEAALYLR</sequence>
<dbReference type="GO" id="GO:0009253">
    <property type="term" value="P:peptidoglycan catabolic process"/>
    <property type="evidence" value="ECO:0007669"/>
    <property type="project" value="InterPro"/>
</dbReference>
<gene>
    <name evidence="7" type="ORF">WR25_15776</name>
</gene>
<evidence type="ECO:0000256" key="4">
    <source>
        <dbReference type="ARBA" id="ARBA00022801"/>
    </source>
</evidence>
<accession>A0A2A2JXF0</accession>
<dbReference type="PANTHER" id="PTHR38107:SF3">
    <property type="entry name" value="LYSOZYME RRRD-RELATED"/>
    <property type="match status" value="1"/>
</dbReference>
<dbReference type="Proteomes" id="UP000218231">
    <property type="component" value="Unassembled WGS sequence"/>
</dbReference>
<keyword evidence="8" id="KW-1185">Reference proteome</keyword>
<dbReference type="PANTHER" id="PTHR38107">
    <property type="match status" value="1"/>
</dbReference>
<dbReference type="EMBL" id="LIAE01010104">
    <property type="protein sequence ID" value="PAV66395.1"/>
    <property type="molecule type" value="Genomic_DNA"/>
</dbReference>
<dbReference type="HAMAP" id="MF_04110">
    <property type="entry name" value="ENDOLYSIN_T4"/>
    <property type="match status" value="1"/>
</dbReference>
<dbReference type="GO" id="GO:0003796">
    <property type="term" value="F:lysozyme activity"/>
    <property type="evidence" value="ECO:0007669"/>
    <property type="project" value="UniProtKB-EC"/>
</dbReference>
<comment type="caution">
    <text evidence="7">The sequence shown here is derived from an EMBL/GenBank/DDBJ whole genome shotgun (WGS) entry which is preliminary data.</text>
</comment>
<dbReference type="InterPro" id="IPR051018">
    <property type="entry name" value="Bacteriophage_GH24"/>
</dbReference>
<dbReference type="AlphaFoldDB" id="A0A2A2JXF0"/>
<evidence type="ECO:0000256" key="5">
    <source>
        <dbReference type="ARBA" id="ARBA00023200"/>
    </source>
</evidence>
<protein>
    <recommendedName>
        <fullName evidence="9">Lysozyme</fullName>
    </recommendedName>
</protein>
<dbReference type="GO" id="GO:0042742">
    <property type="term" value="P:defense response to bacterium"/>
    <property type="evidence" value="ECO:0007669"/>
    <property type="project" value="UniProtKB-KW"/>
</dbReference>
<dbReference type="CDD" id="cd00737">
    <property type="entry name" value="lyz_endolysin_autolysin"/>
    <property type="match status" value="1"/>
</dbReference>
<proteinExistence type="inferred from homology"/>
<reference evidence="7 8" key="1">
    <citation type="journal article" date="2017" name="Curr. Biol.">
        <title>Genome architecture and evolution of a unichromosomal asexual nematode.</title>
        <authorList>
            <person name="Fradin H."/>
            <person name="Zegar C."/>
            <person name="Gutwein M."/>
            <person name="Lucas J."/>
            <person name="Kovtun M."/>
            <person name="Corcoran D."/>
            <person name="Baugh L.R."/>
            <person name="Kiontke K."/>
            <person name="Gunsalus K."/>
            <person name="Fitch D.H."/>
            <person name="Piano F."/>
        </authorList>
    </citation>
    <scope>NUCLEOTIDE SEQUENCE [LARGE SCALE GENOMIC DNA]</scope>
    <source>
        <strain evidence="7">PF1309</strain>
    </source>
</reference>
<dbReference type="InterPro" id="IPR033907">
    <property type="entry name" value="Endolysin_autolysin"/>
</dbReference>
<evidence type="ECO:0000256" key="2">
    <source>
        <dbReference type="ARBA" id="ARBA00022529"/>
    </source>
</evidence>
<organism evidence="7 8">
    <name type="scientific">Diploscapter pachys</name>
    <dbReference type="NCBI Taxonomy" id="2018661"/>
    <lineage>
        <taxon>Eukaryota</taxon>
        <taxon>Metazoa</taxon>
        <taxon>Ecdysozoa</taxon>
        <taxon>Nematoda</taxon>
        <taxon>Chromadorea</taxon>
        <taxon>Rhabditida</taxon>
        <taxon>Rhabditina</taxon>
        <taxon>Rhabditomorpha</taxon>
        <taxon>Rhabditoidea</taxon>
        <taxon>Rhabditidae</taxon>
        <taxon>Diploscapter</taxon>
    </lineage>
</organism>
<keyword evidence="2" id="KW-0929">Antimicrobial</keyword>
<dbReference type="GO" id="GO:0016998">
    <property type="term" value="P:cell wall macromolecule catabolic process"/>
    <property type="evidence" value="ECO:0007669"/>
    <property type="project" value="InterPro"/>
</dbReference>
<evidence type="ECO:0000256" key="3">
    <source>
        <dbReference type="ARBA" id="ARBA00022638"/>
    </source>
</evidence>
<dbReference type="OrthoDB" id="6338733at2759"/>
<dbReference type="InterPro" id="IPR002196">
    <property type="entry name" value="Glyco_hydro_24"/>
</dbReference>
<evidence type="ECO:0000256" key="1">
    <source>
        <dbReference type="ARBA" id="ARBA00000632"/>
    </source>
</evidence>
<dbReference type="InterPro" id="IPR023346">
    <property type="entry name" value="Lysozyme-like_dom_sf"/>
</dbReference>